<dbReference type="PANTHER" id="PTHR30213:SF0">
    <property type="entry name" value="UPF0761 MEMBRANE PROTEIN YIHY"/>
    <property type="match status" value="1"/>
</dbReference>
<accession>A0A4Q0VGE2</accession>
<comment type="caution">
    <text evidence="6">The sequence shown here is derived from an EMBL/GenBank/DDBJ whole genome shotgun (WGS) entry which is preliminary data.</text>
</comment>
<protein>
    <submittedName>
        <fullName evidence="6">YihY/virulence factor BrkB family protein</fullName>
    </submittedName>
</protein>
<dbReference type="Pfam" id="PF03631">
    <property type="entry name" value="Virul_fac_BrkB"/>
    <property type="match status" value="1"/>
</dbReference>
<name>A0A4Q0VGE2_9LACO</name>
<dbReference type="EMBL" id="QXIL01000017">
    <property type="protein sequence ID" value="RXI77903.1"/>
    <property type="molecule type" value="Genomic_DNA"/>
</dbReference>
<dbReference type="PIRSF" id="PIRSF035875">
    <property type="entry name" value="RNase_BN"/>
    <property type="match status" value="1"/>
</dbReference>
<organism evidence="6 7">
    <name type="scientific">Levilactobacillus suantsaii</name>
    <dbReference type="NCBI Taxonomy" id="2292255"/>
    <lineage>
        <taxon>Bacteria</taxon>
        <taxon>Bacillati</taxon>
        <taxon>Bacillota</taxon>
        <taxon>Bacilli</taxon>
        <taxon>Lactobacillales</taxon>
        <taxon>Lactobacillaceae</taxon>
        <taxon>Levilactobacillus</taxon>
    </lineage>
</organism>
<dbReference type="OrthoDB" id="9775903at2"/>
<dbReference type="InterPro" id="IPR017039">
    <property type="entry name" value="Virul_fac_BrkB"/>
</dbReference>
<keyword evidence="4" id="KW-1133">Transmembrane helix</keyword>
<keyword evidence="2" id="KW-1003">Cell membrane</keyword>
<reference evidence="6 7" key="1">
    <citation type="submission" date="2018-08" db="EMBL/GenBank/DDBJ databases">
        <title>Lactobacillus suantsai sp. nov., isolated from traditional fermented suan-tsai in Taiwan.</title>
        <authorList>
            <person name="Huang C.-H."/>
        </authorList>
    </citation>
    <scope>NUCLEOTIDE SEQUENCE [LARGE SCALE GENOMIC DNA]</scope>
    <source>
        <strain evidence="6 7">BCRC 12945</strain>
    </source>
</reference>
<gene>
    <name evidence="6" type="ORF">DXH47_08310</name>
</gene>
<proteinExistence type="predicted"/>
<dbReference type="AlphaFoldDB" id="A0A4Q0VGE2"/>
<dbReference type="PANTHER" id="PTHR30213">
    <property type="entry name" value="INNER MEMBRANE PROTEIN YHJD"/>
    <property type="match status" value="1"/>
</dbReference>
<dbReference type="RefSeq" id="WP_129032876.1">
    <property type="nucleotide sequence ID" value="NZ_CP059603.1"/>
</dbReference>
<sequence>MANRWQKLVAKAQPVIKAVARHYKMANVSDSAAVLAYYLLLSLFPALLVVASLLPFLQLDAKTVMEGIEPIVPADIYQMLGPIIHAFLTQRSGGVLSVGVVVAIWSSSRAVAAFQRTVNRAYGVGRTQNALINRVGAFFWMVVLILLLFALMLFFSFSQLIMEHLIPLFHFPEYLLSYFNAARWPVTFVVTFFILAILFYFVPNARVKWRYVWPGALTAALGWLLLSQAFSLYLKYFMHSIDSYKTIGTFIVLMFWLNFTGMILMFGAVLNASVQELVDGPAEEQTRLRSFIQQHQPKKNPRHD</sequence>
<evidence type="ECO:0000256" key="3">
    <source>
        <dbReference type="ARBA" id="ARBA00022692"/>
    </source>
</evidence>
<dbReference type="Proteomes" id="UP000290602">
    <property type="component" value="Unassembled WGS sequence"/>
</dbReference>
<comment type="subcellular location">
    <subcellularLocation>
        <location evidence="1">Cell membrane</location>
        <topology evidence="1">Multi-pass membrane protein</topology>
    </subcellularLocation>
</comment>
<keyword evidence="3" id="KW-0812">Transmembrane</keyword>
<evidence type="ECO:0000256" key="2">
    <source>
        <dbReference type="ARBA" id="ARBA00022475"/>
    </source>
</evidence>
<keyword evidence="7" id="KW-1185">Reference proteome</keyword>
<evidence type="ECO:0000256" key="1">
    <source>
        <dbReference type="ARBA" id="ARBA00004651"/>
    </source>
</evidence>
<evidence type="ECO:0000256" key="5">
    <source>
        <dbReference type="ARBA" id="ARBA00023136"/>
    </source>
</evidence>
<keyword evidence="5" id="KW-0472">Membrane</keyword>
<evidence type="ECO:0000313" key="7">
    <source>
        <dbReference type="Proteomes" id="UP000290602"/>
    </source>
</evidence>
<evidence type="ECO:0000313" key="6">
    <source>
        <dbReference type="EMBL" id="RXI77903.1"/>
    </source>
</evidence>
<dbReference type="GO" id="GO:0005886">
    <property type="term" value="C:plasma membrane"/>
    <property type="evidence" value="ECO:0007669"/>
    <property type="project" value="UniProtKB-SubCell"/>
</dbReference>
<evidence type="ECO:0000256" key="4">
    <source>
        <dbReference type="ARBA" id="ARBA00022989"/>
    </source>
</evidence>
<dbReference type="NCBIfam" id="TIGR00765">
    <property type="entry name" value="yihY_not_rbn"/>
    <property type="match status" value="1"/>
</dbReference>